<dbReference type="InterPro" id="IPR001789">
    <property type="entry name" value="Sig_transdc_resp-reg_receiver"/>
</dbReference>
<dbReference type="InterPro" id="IPR011006">
    <property type="entry name" value="CheY-like_superfamily"/>
</dbReference>
<name>A0A4Q9GY05_9BURK</name>
<dbReference type="OrthoDB" id="7298659at2"/>
<feature type="repeat" description="TPR" evidence="2">
    <location>
        <begin position="248"/>
        <end position="281"/>
    </location>
</feature>
<evidence type="ECO:0000313" key="4">
    <source>
        <dbReference type="EMBL" id="TBO28769.1"/>
    </source>
</evidence>
<dbReference type="InterPro" id="IPR019734">
    <property type="entry name" value="TPR_rpt"/>
</dbReference>
<dbReference type="SMART" id="SM00448">
    <property type="entry name" value="REC"/>
    <property type="match status" value="1"/>
</dbReference>
<dbReference type="PANTHER" id="PTHR43228">
    <property type="entry name" value="TWO-COMPONENT RESPONSE REGULATOR"/>
    <property type="match status" value="1"/>
</dbReference>
<dbReference type="InterPro" id="IPR052048">
    <property type="entry name" value="ST_Response_Regulator"/>
</dbReference>
<comment type="caution">
    <text evidence="4">The sequence shown here is derived from an EMBL/GenBank/DDBJ whole genome shotgun (WGS) entry which is preliminary data.</text>
</comment>
<organism evidence="4 5">
    <name type="scientific">Aquabacterium lacunae</name>
    <dbReference type="NCBI Taxonomy" id="2528630"/>
    <lineage>
        <taxon>Bacteria</taxon>
        <taxon>Pseudomonadati</taxon>
        <taxon>Pseudomonadota</taxon>
        <taxon>Betaproteobacteria</taxon>
        <taxon>Burkholderiales</taxon>
        <taxon>Aquabacterium</taxon>
    </lineage>
</organism>
<dbReference type="SUPFAM" id="SSF52172">
    <property type="entry name" value="CheY-like"/>
    <property type="match status" value="1"/>
</dbReference>
<proteinExistence type="predicted"/>
<evidence type="ECO:0000256" key="2">
    <source>
        <dbReference type="PROSITE-ProRule" id="PRU00339"/>
    </source>
</evidence>
<accession>A0A4Q9GY05</accession>
<protein>
    <submittedName>
        <fullName evidence="4">Response regulator</fullName>
    </submittedName>
</protein>
<dbReference type="Gene3D" id="3.40.50.2300">
    <property type="match status" value="1"/>
</dbReference>
<evidence type="ECO:0000313" key="5">
    <source>
        <dbReference type="Proteomes" id="UP000292120"/>
    </source>
</evidence>
<dbReference type="PROSITE" id="PS50110">
    <property type="entry name" value="RESPONSE_REGULATORY"/>
    <property type="match status" value="1"/>
</dbReference>
<keyword evidence="2" id="KW-0802">TPR repeat</keyword>
<keyword evidence="5" id="KW-1185">Reference proteome</keyword>
<dbReference type="EMBL" id="SIXI01000006">
    <property type="protein sequence ID" value="TBO28769.1"/>
    <property type="molecule type" value="Genomic_DNA"/>
</dbReference>
<dbReference type="Pfam" id="PF00072">
    <property type="entry name" value="Response_reg"/>
    <property type="match status" value="1"/>
</dbReference>
<feature type="domain" description="Response regulatory" evidence="3">
    <location>
        <begin position="24"/>
        <end position="144"/>
    </location>
</feature>
<reference evidence="4 5" key="1">
    <citation type="submission" date="2019-02" db="EMBL/GenBank/DDBJ databases">
        <title>Aquabacterium sp. strain KMB7.</title>
        <authorList>
            <person name="Chen W.-M."/>
        </authorList>
    </citation>
    <scope>NUCLEOTIDE SEQUENCE [LARGE SCALE GENOMIC DNA]</scope>
    <source>
        <strain evidence="4 5">KMB7</strain>
    </source>
</reference>
<dbReference type="PROSITE" id="PS50005">
    <property type="entry name" value="TPR"/>
    <property type="match status" value="1"/>
</dbReference>
<dbReference type="InterPro" id="IPR011990">
    <property type="entry name" value="TPR-like_helical_dom_sf"/>
</dbReference>
<evidence type="ECO:0000259" key="3">
    <source>
        <dbReference type="PROSITE" id="PS50110"/>
    </source>
</evidence>
<dbReference type="PANTHER" id="PTHR43228:SF1">
    <property type="entry name" value="TWO-COMPONENT RESPONSE REGULATOR ARR22"/>
    <property type="match status" value="1"/>
</dbReference>
<keyword evidence="1" id="KW-0597">Phosphoprotein</keyword>
<gene>
    <name evidence="4" type="ORF">EYS42_14225</name>
</gene>
<dbReference type="Pfam" id="PF13432">
    <property type="entry name" value="TPR_16"/>
    <property type="match status" value="1"/>
</dbReference>
<dbReference type="GO" id="GO:0000160">
    <property type="term" value="P:phosphorelay signal transduction system"/>
    <property type="evidence" value="ECO:0007669"/>
    <property type="project" value="InterPro"/>
</dbReference>
<dbReference type="SUPFAM" id="SSF48452">
    <property type="entry name" value="TPR-like"/>
    <property type="match status" value="1"/>
</dbReference>
<sequence length="559" mass="62728">MAPVRWNLQEKTMALIDSDLGRASALVIDPHTGSRNALVRMLQTLNIPDITATSLLSDARRLLRTRRYDILLCDYHFEGQRGSGQQLIEEMRQANLLPLSTSVVMVTAENSYHRVAEAAESALDSYLLKPHRLADLSERLILIRLRKEALADIFQAIGQRDLERAAQLCVERFHARKAYWLYAARIGAELMLRLRRHTEAQEMFSAVCEHQAVPWARMGVARAQIEQGQHRRAAEQLHQLTAEQPECVDAFDILARAQLEAGQLPLALDTCHKAVELTPQSIPRLQKVGSLAFYLGQHELARQTLRKAQQLSALSDGGGKLFDTQTLVLQGLMSFDAAQPAALQQAHKALMEVFDDDPDDLGRRLRQSHLLLALTGLQARDTRQAIESARLYMADQMLADFDLEAGCNAASLMTRLLNHGVCLPEQRDWATRLAQRFCHSQTSTTLLELASAAQPELRDVFTAQHRDTRQMAEQALSHSLAGQAQQALELLLNRARETLNVRLVELADAIYQRHATALALPGTLIERLRELQAARCPTDTLPPLFRHGKRMPGELRLRA</sequence>
<dbReference type="Proteomes" id="UP000292120">
    <property type="component" value="Unassembled WGS sequence"/>
</dbReference>
<feature type="modified residue" description="4-aspartylphosphate" evidence="1">
    <location>
        <position position="74"/>
    </location>
</feature>
<evidence type="ECO:0000256" key="1">
    <source>
        <dbReference type="PROSITE-ProRule" id="PRU00169"/>
    </source>
</evidence>
<dbReference type="AlphaFoldDB" id="A0A4Q9GY05"/>
<dbReference type="Gene3D" id="1.25.40.10">
    <property type="entry name" value="Tetratricopeptide repeat domain"/>
    <property type="match status" value="1"/>
</dbReference>